<evidence type="ECO:0000256" key="6">
    <source>
        <dbReference type="ARBA" id="ARBA00022989"/>
    </source>
</evidence>
<feature type="transmembrane region" description="Helical" evidence="8">
    <location>
        <begin position="123"/>
        <end position="139"/>
    </location>
</feature>
<dbReference type="GO" id="GO:0016763">
    <property type="term" value="F:pentosyltransferase activity"/>
    <property type="evidence" value="ECO:0007669"/>
    <property type="project" value="TreeGrafter"/>
</dbReference>
<feature type="transmembrane region" description="Helical" evidence="8">
    <location>
        <begin position="12"/>
        <end position="30"/>
    </location>
</feature>
<feature type="transmembrane region" description="Helical" evidence="8">
    <location>
        <begin position="333"/>
        <end position="361"/>
    </location>
</feature>
<dbReference type="GO" id="GO:0005886">
    <property type="term" value="C:plasma membrane"/>
    <property type="evidence" value="ECO:0007669"/>
    <property type="project" value="UniProtKB-SubCell"/>
</dbReference>
<feature type="domain" description="Glycosyltransferase RgtA/B/C/D-like" evidence="9">
    <location>
        <begin position="95"/>
        <end position="220"/>
    </location>
</feature>
<protein>
    <recommendedName>
        <fullName evidence="9">Glycosyltransferase RgtA/B/C/D-like domain-containing protein</fullName>
    </recommendedName>
</protein>
<accession>A0A1F5FV80</accession>
<keyword evidence="4" id="KW-0808">Transferase</keyword>
<gene>
    <name evidence="10" type="ORF">A2165_02645</name>
</gene>
<sequence length="466" mass="53352">MSRLEKILLGANRQLIPILIIVLIGTLLRLNKINQAFPFDHDQEVPAIAAYDFFVNHKITLVGQELSFQGFFLGPIHNWIQFIPYGSCGLKPDCVPYFYLLLGILTVVVFYLIAKIIFDTKTAIIACAIYAISFSAISFERGVNSNFFLFLSSIGLLFCLYKYFSGKDKFLILGAFIAGLALVNFNPVFIFSSLAFFLTALIRSKRSLIVYIISGIALLINYLPLVFFNFRHENILVNNFIIFVKQNSQTSDYLPKSVFLLKNVSIPFFADYLFQSGALIFSLITLILLGSGIILNLKRKNAFNIFLPIWILVTFLGFIFYRGWIPNYYFQQVLLPAILLVSICIRKNFAIFLIFSAIFLFTNISRNINYNSRINYEAKKRVTEFIINNTVNETYKVFNNLPISQNTGYPTLFKLFGKSPQEDGENLFILESTPPAYFLELKYRQVFPEKQVSVDTISFTHIISVK</sequence>
<evidence type="ECO:0000256" key="2">
    <source>
        <dbReference type="ARBA" id="ARBA00022475"/>
    </source>
</evidence>
<dbReference type="InterPro" id="IPR050297">
    <property type="entry name" value="LipidA_mod_glycosyltrf_83"/>
</dbReference>
<evidence type="ECO:0000256" key="8">
    <source>
        <dbReference type="SAM" id="Phobius"/>
    </source>
</evidence>
<dbReference type="PANTHER" id="PTHR33908">
    <property type="entry name" value="MANNOSYLTRANSFERASE YKCB-RELATED"/>
    <property type="match status" value="1"/>
</dbReference>
<evidence type="ECO:0000256" key="5">
    <source>
        <dbReference type="ARBA" id="ARBA00022692"/>
    </source>
</evidence>
<proteinExistence type="predicted"/>
<evidence type="ECO:0000256" key="7">
    <source>
        <dbReference type="ARBA" id="ARBA00023136"/>
    </source>
</evidence>
<reference evidence="10 11" key="1">
    <citation type="journal article" date="2016" name="Nat. Commun.">
        <title>Thousands of microbial genomes shed light on interconnected biogeochemical processes in an aquifer system.</title>
        <authorList>
            <person name="Anantharaman K."/>
            <person name="Brown C.T."/>
            <person name="Hug L.A."/>
            <person name="Sharon I."/>
            <person name="Castelle C.J."/>
            <person name="Probst A.J."/>
            <person name="Thomas B.C."/>
            <person name="Singh A."/>
            <person name="Wilkins M.J."/>
            <person name="Karaoz U."/>
            <person name="Brodie E.L."/>
            <person name="Williams K.H."/>
            <person name="Hubbard S.S."/>
            <person name="Banfield J.F."/>
        </authorList>
    </citation>
    <scope>NUCLEOTIDE SEQUENCE [LARGE SCALE GENOMIC DNA]</scope>
</reference>
<evidence type="ECO:0000259" key="9">
    <source>
        <dbReference type="Pfam" id="PF13231"/>
    </source>
</evidence>
<comment type="subcellular location">
    <subcellularLocation>
        <location evidence="1">Cell membrane</location>
        <topology evidence="1">Multi-pass membrane protein</topology>
    </subcellularLocation>
</comment>
<keyword evidence="5 8" id="KW-0812">Transmembrane</keyword>
<dbReference type="EMBL" id="MFAU01000045">
    <property type="protein sequence ID" value="OGD83502.1"/>
    <property type="molecule type" value="Genomic_DNA"/>
</dbReference>
<evidence type="ECO:0000313" key="11">
    <source>
        <dbReference type="Proteomes" id="UP000179252"/>
    </source>
</evidence>
<dbReference type="Pfam" id="PF13231">
    <property type="entry name" value="PMT_2"/>
    <property type="match status" value="1"/>
</dbReference>
<organism evidence="10 11">
    <name type="scientific">Candidatus Curtissbacteria bacterium RBG_13_40_7</name>
    <dbReference type="NCBI Taxonomy" id="1797706"/>
    <lineage>
        <taxon>Bacteria</taxon>
        <taxon>Candidatus Curtissiibacteriota</taxon>
    </lineage>
</organism>
<keyword evidence="3" id="KW-0328">Glycosyltransferase</keyword>
<keyword evidence="7 8" id="KW-0472">Membrane</keyword>
<dbReference type="AlphaFoldDB" id="A0A1F5FV80"/>
<feature type="transmembrane region" description="Helical" evidence="8">
    <location>
        <begin position="272"/>
        <end position="295"/>
    </location>
</feature>
<evidence type="ECO:0000313" key="10">
    <source>
        <dbReference type="EMBL" id="OGD83502.1"/>
    </source>
</evidence>
<evidence type="ECO:0000256" key="4">
    <source>
        <dbReference type="ARBA" id="ARBA00022679"/>
    </source>
</evidence>
<feature type="transmembrane region" description="Helical" evidence="8">
    <location>
        <begin position="146"/>
        <end position="164"/>
    </location>
</feature>
<evidence type="ECO:0000256" key="3">
    <source>
        <dbReference type="ARBA" id="ARBA00022676"/>
    </source>
</evidence>
<feature type="transmembrane region" description="Helical" evidence="8">
    <location>
        <begin position="208"/>
        <end position="230"/>
    </location>
</feature>
<feature type="transmembrane region" description="Helical" evidence="8">
    <location>
        <begin position="302"/>
        <end position="321"/>
    </location>
</feature>
<keyword evidence="6 8" id="KW-1133">Transmembrane helix</keyword>
<comment type="caution">
    <text evidence="10">The sequence shown here is derived from an EMBL/GenBank/DDBJ whole genome shotgun (WGS) entry which is preliminary data.</text>
</comment>
<evidence type="ECO:0000256" key="1">
    <source>
        <dbReference type="ARBA" id="ARBA00004651"/>
    </source>
</evidence>
<keyword evidence="2" id="KW-1003">Cell membrane</keyword>
<feature type="transmembrane region" description="Helical" evidence="8">
    <location>
        <begin position="97"/>
        <end position="117"/>
    </location>
</feature>
<dbReference type="PANTHER" id="PTHR33908:SF11">
    <property type="entry name" value="MEMBRANE PROTEIN"/>
    <property type="match status" value="1"/>
</dbReference>
<dbReference type="GO" id="GO:0009103">
    <property type="term" value="P:lipopolysaccharide biosynthetic process"/>
    <property type="evidence" value="ECO:0007669"/>
    <property type="project" value="UniProtKB-ARBA"/>
</dbReference>
<name>A0A1F5FV80_9BACT</name>
<dbReference type="InterPro" id="IPR038731">
    <property type="entry name" value="RgtA/B/C-like"/>
</dbReference>
<dbReference type="Proteomes" id="UP000179252">
    <property type="component" value="Unassembled WGS sequence"/>
</dbReference>
<feature type="transmembrane region" description="Helical" evidence="8">
    <location>
        <begin position="170"/>
        <end position="201"/>
    </location>
</feature>